<dbReference type="InterPro" id="IPR000014">
    <property type="entry name" value="PAS"/>
</dbReference>
<dbReference type="STRING" id="115783.SAMN02745119_00557"/>
<evidence type="ECO:0000256" key="9">
    <source>
        <dbReference type="ARBA" id="ARBA00022737"/>
    </source>
</evidence>
<dbReference type="CDD" id="cd16922">
    <property type="entry name" value="HATPase_EvgS-ArcB-TorS-like"/>
    <property type="match status" value="1"/>
</dbReference>
<dbReference type="GO" id="GO:0000166">
    <property type="term" value="F:nucleotide binding"/>
    <property type="evidence" value="ECO:0007669"/>
    <property type="project" value="UniProtKB-KW"/>
</dbReference>
<dbReference type="InterPro" id="IPR003594">
    <property type="entry name" value="HATPase_dom"/>
</dbReference>
<dbReference type="Gene3D" id="2.10.70.100">
    <property type="match status" value="1"/>
</dbReference>
<protein>
    <recommendedName>
        <fullName evidence="3">histidine kinase</fullName>
        <ecNumber evidence="3">2.7.13.3</ecNumber>
    </recommendedName>
</protein>
<feature type="domain" description="Histidine kinase" evidence="17">
    <location>
        <begin position="526"/>
        <end position="744"/>
    </location>
</feature>
<feature type="transmembrane region" description="Helical" evidence="16">
    <location>
        <begin position="178"/>
        <end position="199"/>
    </location>
</feature>
<dbReference type="InterPro" id="IPR005467">
    <property type="entry name" value="His_kinase_dom"/>
</dbReference>
<proteinExistence type="predicted"/>
<sequence length="753" mass="83988">MTTSRNPIIDRVDRKLAFSFGALTLVLMLLVTSVSSYLFIRLQSREEDRLAGALARIIGESVSKVSFSGTYHARLFVEEIKAKTPEIDAVSVESTDGRIIAHSDPSHNGRAVNGEDLAMLKTSLAGKTTVVSERTTARGATVKIIVLPYGGGIDADIAGVIRLVVNVDKTRQDQQSGIIGMLLITVLLSCVAVFIILLLSRHFGSAVKELAMQLQAILDNSPALIYVKDREGRYQFVNKAWRELFCTSGDNVKGKTDLELFPEETARQSMANDQLVINSDTPLTIEEQALVGGELRHYHGTKVAVRDSSGTTYGLCGISTDVSERKQAEDTLRESEERLQLATQSSGIGIWDWDLVTDSLVWDESMYRLYGLRREDFSGAYEAWFRCIHPDDTHLTSDAIQAALLGEKEYAPEFRIVRPDGTVRLIQAASKTFRDPDGKPLRMIGTNLDITERKQAEEQIRKLNDELEQRVQQRTAELMERSRELQDNQQALINIVDDLNQKTEELEQANAKLHDLDQLKSMFIASMSHELRTPLNSIIGFSSIIRDEWLGPVNPEQKENLDTIQRSGKHLLSLINDVIDVSKIEAGRIEVRLEEFDLYDLLMEAVQYLEKDLREKQLDLHLNIDHRPVCTDRRRLLQCVINLLSNAVKFTEQGGITVTAQFMATGPVVIAVQDTGIGIAEEDIQQLFKPFVRITSLLKTVTPGTGLGLYLTRKLVVEVLGGDILCTSTVGTGSTFTLRIPERIYEKGTGSRG</sequence>
<feature type="transmembrane region" description="Helical" evidence="16">
    <location>
        <begin position="20"/>
        <end position="40"/>
    </location>
</feature>
<evidence type="ECO:0000256" key="7">
    <source>
        <dbReference type="ARBA" id="ARBA00022679"/>
    </source>
</evidence>
<keyword evidence="15" id="KW-0175">Coiled coil</keyword>
<dbReference type="Gene3D" id="3.30.450.20">
    <property type="entry name" value="PAS domain"/>
    <property type="match status" value="2"/>
</dbReference>
<dbReference type="FunFam" id="2.10.70.100:FF:000001">
    <property type="entry name" value="Sensory transduction histidine kinase"/>
    <property type="match status" value="1"/>
</dbReference>
<keyword evidence="12 16" id="KW-1133">Transmembrane helix</keyword>
<dbReference type="PANTHER" id="PTHR43711">
    <property type="entry name" value="TWO-COMPONENT HISTIDINE KINASE"/>
    <property type="match status" value="1"/>
</dbReference>
<dbReference type="PROSITE" id="PS50113">
    <property type="entry name" value="PAC"/>
    <property type="match status" value="2"/>
</dbReference>
<dbReference type="SMART" id="SM00086">
    <property type="entry name" value="PAC"/>
    <property type="match status" value="1"/>
</dbReference>
<dbReference type="InterPro" id="IPR036890">
    <property type="entry name" value="HATPase_C_sf"/>
</dbReference>
<dbReference type="Gene3D" id="3.30.565.10">
    <property type="entry name" value="Histidine kinase-like ATPase, C-terminal domain"/>
    <property type="match status" value="1"/>
</dbReference>
<evidence type="ECO:0000313" key="20">
    <source>
        <dbReference type="EMBL" id="SJZ41881.1"/>
    </source>
</evidence>
<keyword evidence="13" id="KW-0902">Two-component regulatory system</keyword>
<evidence type="ECO:0000256" key="8">
    <source>
        <dbReference type="ARBA" id="ARBA00022692"/>
    </source>
</evidence>
<dbReference type="SMART" id="SM00387">
    <property type="entry name" value="HATPase_c"/>
    <property type="match status" value="1"/>
</dbReference>
<dbReference type="GO" id="GO:0005886">
    <property type="term" value="C:plasma membrane"/>
    <property type="evidence" value="ECO:0007669"/>
    <property type="project" value="UniProtKB-SubCell"/>
</dbReference>
<dbReference type="OrthoDB" id="177675at2"/>
<dbReference type="Proteomes" id="UP000190102">
    <property type="component" value="Unassembled WGS sequence"/>
</dbReference>
<keyword evidence="6" id="KW-0597">Phosphoprotein</keyword>
<dbReference type="InterPro" id="IPR000700">
    <property type="entry name" value="PAS-assoc_C"/>
</dbReference>
<dbReference type="InterPro" id="IPR035965">
    <property type="entry name" value="PAS-like_dom_sf"/>
</dbReference>
<keyword evidence="4" id="KW-1003">Cell membrane</keyword>
<dbReference type="PROSITE" id="PS50112">
    <property type="entry name" value="PAS"/>
    <property type="match status" value="2"/>
</dbReference>
<dbReference type="SUPFAM" id="SSF55874">
    <property type="entry name" value="ATPase domain of HSP90 chaperone/DNA topoisomerase II/histidine kinase"/>
    <property type="match status" value="1"/>
</dbReference>
<evidence type="ECO:0000256" key="2">
    <source>
        <dbReference type="ARBA" id="ARBA00004429"/>
    </source>
</evidence>
<keyword evidence="14 16" id="KW-0472">Membrane</keyword>
<dbReference type="Pfam" id="PF08447">
    <property type="entry name" value="PAS_3"/>
    <property type="match status" value="1"/>
</dbReference>
<evidence type="ECO:0000256" key="4">
    <source>
        <dbReference type="ARBA" id="ARBA00022475"/>
    </source>
</evidence>
<accession>A0A1T4KHK3</accession>
<evidence type="ECO:0000259" key="19">
    <source>
        <dbReference type="PROSITE" id="PS50113"/>
    </source>
</evidence>
<dbReference type="InterPro" id="IPR036097">
    <property type="entry name" value="HisK_dim/P_sf"/>
</dbReference>
<keyword evidence="9" id="KW-0677">Repeat</keyword>
<evidence type="ECO:0000256" key="12">
    <source>
        <dbReference type="ARBA" id="ARBA00022989"/>
    </source>
</evidence>
<keyword evidence="5" id="KW-0997">Cell inner membrane</keyword>
<dbReference type="EC" id="2.7.13.3" evidence="3"/>
<keyword evidence="10" id="KW-0547">Nucleotide-binding</keyword>
<dbReference type="Pfam" id="PF00512">
    <property type="entry name" value="HisKA"/>
    <property type="match status" value="1"/>
</dbReference>
<feature type="domain" description="PAS" evidence="18">
    <location>
        <begin position="335"/>
        <end position="407"/>
    </location>
</feature>
<evidence type="ECO:0000256" key="15">
    <source>
        <dbReference type="SAM" id="Coils"/>
    </source>
</evidence>
<feature type="domain" description="PAS" evidence="18">
    <location>
        <begin position="210"/>
        <end position="280"/>
    </location>
</feature>
<keyword evidence="7" id="KW-0808">Transferase</keyword>
<reference evidence="21" key="1">
    <citation type="submission" date="2017-02" db="EMBL/GenBank/DDBJ databases">
        <authorList>
            <person name="Varghese N."/>
            <person name="Submissions S."/>
        </authorList>
    </citation>
    <scope>NUCLEOTIDE SEQUENCE [LARGE SCALE GENOMIC DNA]</scope>
    <source>
        <strain evidence="21">ATCC BAA-34</strain>
    </source>
</reference>
<comment type="subcellular location">
    <subcellularLocation>
        <location evidence="2">Cell inner membrane</location>
        <topology evidence="2">Multi-pass membrane protein</topology>
    </subcellularLocation>
</comment>
<dbReference type="Pfam" id="PF02518">
    <property type="entry name" value="HATPase_c"/>
    <property type="match status" value="1"/>
</dbReference>
<dbReference type="CDD" id="cd00130">
    <property type="entry name" value="PAS"/>
    <property type="match status" value="2"/>
</dbReference>
<feature type="domain" description="PAC" evidence="19">
    <location>
        <begin position="279"/>
        <end position="334"/>
    </location>
</feature>
<evidence type="ECO:0000256" key="16">
    <source>
        <dbReference type="SAM" id="Phobius"/>
    </source>
</evidence>
<keyword evidence="8 16" id="KW-0812">Transmembrane</keyword>
<evidence type="ECO:0000256" key="6">
    <source>
        <dbReference type="ARBA" id="ARBA00022553"/>
    </source>
</evidence>
<dbReference type="Gene3D" id="1.10.287.130">
    <property type="match status" value="1"/>
</dbReference>
<dbReference type="InterPro" id="IPR013656">
    <property type="entry name" value="PAS_4"/>
</dbReference>
<dbReference type="SUPFAM" id="SSF55785">
    <property type="entry name" value="PYP-like sensor domain (PAS domain)"/>
    <property type="match status" value="2"/>
</dbReference>
<feature type="domain" description="PAC" evidence="19">
    <location>
        <begin position="410"/>
        <end position="462"/>
    </location>
</feature>
<organism evidence="20 21">
    <name type="scientific">Trichlorobacter thiogenes</name>
    <dbReference type="NCBI Taxonomy" id="115783"/>
    <lineage>
        <taxon>Bacteria</taxon>
        <taxon>Pseudomonadati</taxon>
        <taxon>Thermodesulfobacteriota</taxon>
        <taxon>Desulfuromonadia</taxon>
        <taxon>Geobacterales</taxon>
        <taxon>Geobacteraceae</taxon>
        <taxon>Trichlorobacter</taxon>
    </lineage>
</organism>
<evidence type="ECO:0000256" key="10">
    <source>
        <dbReference type="ARBA" id="ARBA00022741"/>
    </source>
</evidence>
<dbReference type="InterPro" id="IPR013655">
    <property type="entry name" value="PAS_fold_3"/>
</dbReference>
<dbReference type="EMBL" id="FUWR01000001">
    <property type="protein sequence ID" value="SJZ41881.1"/>
    <property type="molecule type" value="Genomic_DNA"/>
</dbReference>
<dbReference type="InterPro" id="IPR001610">
    <property type="entry name" value="PAC"/>
</dbReference>
<dbReference type="PROSITE" id="PS50109">
    <property type="entry name" value="HIS_KIN"/>
    <property type="match status" value="1"/>
</dbReference>
<dbReference type="SMART" id="SM00091">
    <property type="entry name" value="PAS"/>
    <property type="match status" value="2"/>
</dbReference>
<evidence type="ECO:0000256" key="11">
    <source>
        <dbReference type="ARBA" id="ARBA00022777"/>
    </source>
</evidence>
<dbReference type="InterPro" id="IPR050736">
    <property type="entry name" value="Sensor_HK_Regulatory"/>
</dbReference>
<evidence type="ECO:0000256" key="13">
    <source>
        <dbReference type="ARBA" id="ARBA00023012"/>
    </source>
</evidence>
<dbReference type="Pfam" id="PF08448">
    <property type="entry name" value="PAS_4"/>
    <property type="match status" value="1"/>
</dbReference>
<dbReference type="SMART" id="SM00388">
    <property type="entry name" value="HisKA"/>
    <property type="match status" value="1"/>
</dbReference>
<dbReference type="SUPFAM" id="SSF47384">
    <property type="entry name" value="Homodimeric domain of signal transducing histidine kinase"/>
    <property type="match status" value="1"/>
</dbReference>
<evidence type="ECO:0000259" key="17">
    <source>
        <dbReference type="PROSITE" id="PS50109"/>
    </source>
</evidence>
<dbReference type="InterPro" id="IPR003661">
    <property type="entry name" value="HisK_dim/P_dom"/>
</dbReference>
<dbReference type="NCBIfam" id="TIGR00229">
    <property type="entry name" value="sensory_box"/>
    <property type="match status" value="2"/>
</dbReference>
<evidence type="ECO:0000313" key="21">
    <source>
        <dbReference type="Proteomes" id="UP000190102"/>
    </source>
</evidence>
<keyword evidence="11" id="KW-0418">Kinase</keyword>
<dbReference type="InterPro" id="IPR004358">
    <property type="entry name" value="Sig_transdc_His_kin-like_C"/>
</dbReference>
<dbReference type="RefSeq" id="WP_078788840.1">
    <property type="nucleotide sequence ID" value="NZ_FUWR01000001.1"/>
</dbReference>
<dbReference type="CDD" id="cd00082">
    <property type="entry name" value="HisKA"/>
    <property type="match status" value="1"/>
</dbReference>
<feature type="coiled-coil region" evidence="15">
    <location>
        <begin position="450"/>
        <end position="519"/>
    </location>
</feature>
<name>A0A1T4KHK3_9BACT</name>
<dbReference type="PRINTS" id="PR00344">
    <property type="entry name" value="BCTRLSENSOR"/>
</dbReference>
<evidence type="ECO:0000256" key="3">
    <source>
        <dbReference type="ARBA" id="ARBA00012438"/>
    </source>
</evidence>
<evidence type="ECO:0000256" key="5">
    <source>
        <dbReference type="ARBA" id="ARBA00022519"/>
    </source>
</evidence>
<evidence type="ECO:0000256" key="1">
    <source>
        <dbReference type="ARBA" id="ARBA00000085"/>
    </source>
</evidence>
<gene>
    <name evidence="20" type="ORF">SAMN02745119_00557</name>
</gene>
<dbReference type="GO" id="GO:0000155">
    <property type="term" value="F:phosphorelay sensor kinase activity"/>
    <property type="evidence" value="ECO:0007669"/>
    <property type="project" value="InterPro"/>
</dbReference>
<comment type="catalytic activity">
    <reaction evidence="1">
        <text>ATP + protein L-histidine = ADP + protein N-phospho-L-histidine.</text>
        <dbReference type="EC" id="2.7.13.3"/>
    </reaction>
</comment>
<keyword evidence="21" id="KW-1185">Reference proteome</keyword>
<evidence type="ECO:0000259" key="18">
    <source>
        <dbReference type="PROSITE" id="PS50112"/>
    </source>
</evidence>
<dbReference type="PANTHER" id="PTHR43711:SF26">
    <property type="entry name" value="SENSOR HISTIDINE KINASE RCSC"/>
    <property type="match status" value="1"/>
</dbReference>
<evidence type="ECO:0000256" key="14">
    <source>
        <dbReference type="ARBA" id="ARBA00023136"/>
    </source>
</evidence>
<dbReference type="AlphaFoldDB" id="A0A1T4KHK3"/>